<dbReference type="PROSITE" id="PS51257">
    <property type="entry name" value="PROKAR_LIPOPROTEIN"/>
    <property type="match status" value="1"/>
</dbReference>
<evidence type="ECO:0000256" key="2">
    <source>
        <dbReference type="SAM" id="SignalP"/>
    </source>
</evidence>
<keyword evidence="2" id="KW-0732">Signal</keyword>
<reference evidence="5" key="1">
    <citation type="submission" date="2016-06" db="EMBL/GenBank/DDBJ databases">
        <authorList>
            <person name="Nascimento L."/>
            <person name="Pereira R.V."/>
            <person name="Martins L.F."/>
            <person name="Quaggio R.B."/>
            <person name="Silva A.M."/>
            <person name="Setubal J.C."/>
        </authorList>
    </citation>
    <scope>NUCLEOTIDE SEQUENCE [LARGE SCALE GENOMIC DNA]</scope>
</reference>
<name>A0A1Y3PD56_9BACI</name>
<accession>A0A1Y3PD56</accession>
<feature type="signal peptide" evidence="2">
    <location>
        <begin position="1"/>
        <end position="32"/>
    </location>
</feature>
<protein>
    <recommendedName>
        <fullName evidence="3">Bacterial spore germination immunoglobulin-like domain-containing protein</fullName>
    </recommendedName>
</protein>
<comment type="caution">
    <text evidence="4">The sequence shown here is derived from an EMBL/GenBank/DDBJ whole genome shotgun (WGS) entry which is preliminary data.</text>
</comment>
<organism evidence="4 5">
    <name type="scientific">Bacillus thermozeamaize</name>
    <dbReference type="NCBI Taxonomy" id="230954"/>
    <lineage>
        <taxon>Bacteria</taxon>
        <taxon>Bacillati</taxon>
        <taxon>Bacillota</taxon>
        <taxon>Bacilli</taxon>
        <taxon>Bacillales</taxon>
        <taxon>Bacillaceae</taxon>
        <taxon>Bacillus</taxon>
    </lineage>
</organism>
<proteinExistence type="predicted"/>
<evidence type="ECO:0000256" key="1">
    <source>
        <dbReference type="SAM" id="MobiDB-lite"/>
    </source>
</evidence>
<gene>
    <name evidence="4" type="ORF">BAA01_14655</name>
</gene>
<evidence type="ECO:0000313" key="4">
    <source>
        <dbReference type="EMBL" id="OUM85285.1"/>
    </source>
</evidence>
<evidence type="ECO:0000313" key="5">
    <source>
        <dbReference type="Proteomes" id="UP000196475"/>
    </source>
</evidence>
<evidence type="ECO:0000259" key="3">
    <source>
        <dbReference type="Pfam" id="PF10648"/>
    </source>
</evidence>
<feature type="chain" id="PRO_5012847767" description="Bacterial spore germination immunoglobulin-like domain-containing protein" evidence="2">
    <location>
        <begin position="33"/>
        <end position="189"/>
    </location>
</feature>
<feature type="region of interest" description="Disordered" evidence="1">
    <location>
        <begin position="33"/>
        <end position="86"/>
    </location>
</feature>
<dbReference type="AlphaFoldDB" id="A0A1Y3PD56"/>
<feature type="compositionally biased region" description="Polar residues" evidence="1">
    <location>
        <begin position="48"/>
        <end position="57"/>
    </location>
</feature>
<dbReference type="Proteomes" id="UP000196475">
    <property type="component" value="Unassembled WGS sequence"/>
</dbReference>
<dbReference type="InterPro" id="IPR018911">
    <property type="entry name" value="Gmad2_Ig-like_dom"/>
</dbReference>
<sequence>MQKKWFYRKCLVTVGVVAWLILVLSACGTAGAPQDTGQGQAPAEVPNTGDTESTSSDDAAKREDQTGQVKEGDQNNPLENEAFRVTQPQASDVIGMSFKVAGEARVYEGNFHYTIEDGHNILAEGTGKTEKGAPEWSPFELQIQLEQPPSSPHGMLILYEKSAKDGTPVNQLNVPLNFDEKIVKPMSAQ</sequence>
<feature type="domain" description="Bacterial spore germination immunoglobulin-like" evidence="3">
    <location>
        <begin position="84"/>
        <end position="166"/>
    </location>
</feature>
<dbReference type="EMBL" id="LZRT01000107">
    <property type="protein sequence ID" value="OUM85285.1"/>
    <property type="molecule type" value="Genomic_DNA"/>
</dbReference>
<dbReference type="Pfam" id="PF10648">
    <property type="entry name" value="Gmad2"/>
    <property type="match status" value="1"/>
</dbReference>
<feature type="compositionally biased region" description="Basic and acidic residues" evidence="1">
    <location>
        <begin position="58"/>
        <end position="73"/>
    </location>
</feature>